<comment type="caution">
    <text evidence="7">The sequence shown here is derived from an EMBL/GenBank/DDBJ whole genome shotgun (WGS) entry which is preliminary data.</text>
</comment>
<dbReference type="PANTHER" id="PTHR30606">
    <property type="entry name" value="LIPID A BIOSYNTHESIS LAUROYL ACYLTRANSFERASE"/>
    <property type="match status" value="1"/>
</dbReference>
<sequence>MRLILFLFSILPLKPAKALIRQTIRIFPLTILDSYKTTLTNINICFKHLSVAEKELLARNSIIETICSLYETFYALSRSTKTISKNIKRIDNKYLLASNIRANNGLIISGIHNRSVDVALQWVNGQTPTVGLYKPPKIKLLDVYVKKHREQNNNKVFTTSFKGVKELFKAIKKNEIVIMASDQVPKDGMGEYAKFFNREAYTTTLITSLANKTTKPLIYIGLLGTRDNEIKIVFKDAPKIKTVESMNSTMAEIIKINPQDYSWEYKRFKKPPKGLEDPYRN</sequence>
<dbReference type="AlphaFoldDB" id="A0A368C652"/>
<comment type="subcellular location">
    <subcellularLocation>
        <location evidence="1">Cell inner membrane</location>
    </subcellularLocation>
</comment>
<dbReference type="InterPro" id="IPR004960">
    <property type="entry name" value="LipA_acyltrans"/>
</dbReference>
<evidence type="ECO:0000256" key="3">
    <source>
        <dbReference type="ARBA" id="ARBA00022519"/>
    </source>
</evidence>
<keyword evidence="6 7" id="KW-0012">Acyltransferase</keyword>
<dbReference type="GO" id="GO:0005886">
    <property type="term" value="C:plasma membrane"/>
    <property type="evidence" value="ECO:0007669"/>
    <property type="project" value="UniProtKB-SubCell"/>
</dbReference>
<evidence type="ECO:0000256" key="1">
    <source>
        <dbReference type="ARBA" id="ARBA00004533"/>
    </source>
</evidence>
<evidence type="ECO:0000256" key="5">
    <source>
        <dbReference type="ARBA" id="ARBA00023136"/>
    </source>
</evidence>
<keyword evidence="5" id="KW-0472">Membrane</keyword>
<keyword evidence="2" id="KW-1003">Cell membrane</keyword>
<dbReference type="GO" id="GO:0009247">
    <property type="term" value="P:glycolipid biosynthetic process"/>
    <property type="evidence" value="ECO:0007669"/>
    <property type="project" value="UniProtKB-ARBA"/>
</dbReference>
<dbReference type="EMBL" id="QOPI01000014">
    <property type="protein sequence ID" value="RCL44512.1"/>
    <property type="molecule type" value="Genomic_DNA"/>
</dbReference>
<dbReference type="Pfam" id="PF03279">
    <property type="entry name" value="Lip_A_acyltrans"/>
    <property type="match status" value="1"/>
</dbReference>
<evidence type="ECO:0000256" key="4">
    <source>
        <dbReference type="ARBA" id="ARBA00022679"/>
    </source>
</evidence>
<evidence type="ECO:0000313" key="7">
    <source>
        <dbReference type="EMBL" id="RCL44512.1"/>
    </source>
</evidence>
<proteinExistence type="predicted"/>
<keyword evidence="4 7" id="KW-0808">Transferase</keyword>
<dbReference type="PANTHER" id="PTHR30606:SF10">
    <property type="entry name" value="PHOSPHATIDYLINOSITOL MANNOSIDE ACYLTRANSFERASE"/>
    <property type="match status" value="1"/>
</dbReference>
<dbReference type="GO" id="GO:0016746">
    <property type="term" value="F:acyltransferase activity"/>
    <property type="evidence" value="ECO:0007669"/>
    <property type="project" value="UniProtKB-KW"/>
</dbReference>
<reference evidence="7 8" key="1">
    <citation type="journal article" date="2018" name="Microbiome">
        <title>Fine metagenomic profile of the Mediterranean stratified and mixed water columns revealed by assembly and recruitment.</title>
        <authorList>
            <person name="Haro-Moreno J.M."/>
            <person name="Lopez-Perez M."/>
            <person name="De La Torre J.R."/>
            <person name="Picazo A."/>
            <person name="Camacho A."/>
            <person name="Rodriguez-Valera F."/>
        </authorList>
    </citation>
    <scope>NUCLEOTIDE SEQUENCE [LARGE SCALE GENOMIC DNA]</scope>
    <source>
        <strain evidence="7">MED-G78</strain>
    </source>
</reference>
<evidence type="ECO:0000256" key="6">
    <source>
        <dbReference type="ARBA" id="ARBA00023315"/>
    </source>
</evidence>
<protein>
    <submittedName>
        <fullName evidence="7">Lipid A biosynthesis lauroyl acyltransferase</fullName>
    </submittedName>
</protein>
<dbReference type="Proteomes" id="UP000252915">
    <property type="component" value="Unassembled WGS sequence"/>
</dbReference>
<dbReference type="CDD" id="cd07984">
    <property type="entry name" value="LPLAT_LABLAT-like"/>
    <property type="match status" value="1"/>
</dbReference>
<accession>A0A368C652</accession>
<gene>
    <name evidence="7" type="ORF">DBW92_02955</name>
</gene>
<keyword evidence="3" id="KW-0997">Cell inner membrane</keyword>
<evidence type="ECO:0000313" key="8">
    <source>
        <dbReference type="Proteomes" id="UP000252915"/>
    </source>
</evidence>
<evidence type="ECO:0000256" key="2">
    <source>
        <dbReference type="ARBA" id="ARBA00022475"/>
    </source>
</evidence>
<name>A0A368C652_9GAMM</name>
<organism evidence="7 8">
    <name type="scientific">SAR86 cluster bacterium</name>
    <dbReference type="NCBI Taxonomy" id="2030880"/>
    <lineage>
        <taxon>Bacteria</taxon>
        <taxon>Pseudomonadati</taxon>
        <taxon>Pseudomonadota</taxon>
        <taxon>Gammaproteobacteria</taxon>
        <taxon>SAR86 cluster</taxon>
    </lineage>
</organism>